<feature type="compositionally biased region" description="Pro residues" evidence="1">
    <location>
        <begin position="21"/>
        <end position="31"/>
    </location>
</feature>
<organism evidence="2 3">
    <name type="scientific">Plakobranchus ocellatus</name>
    <dbReference type="NCBI Taxonomy" id="259542"/>
    <lineage>
        <taxon>Eukaryota</taxon>
        <taxon>Metazoa</taxon>
        <taxon>Spiralia</taxon>
        <taxon>Lophotrochozoa</taxon>
        <taxon>Mollusca</taxon>
        <taxon>Gastropoda</taxon>
        <taxon>Heterobranchia</taxon>
        <taxon>Euthyneura</taxon>
        <taxon>Panpulmonata</taxon>
        <taxon>Sacoglossa</taxon>
        <taxon>Placobranchoidea</taxon>
        <taxon>Plakobranchidae</taxon>
        <taxon>Plakobranchus</taxon>
    </lineage>
</organism>
<feature type="compositionally biased region" description="Polar residues" evidence="1">
    <location>
        <begin position="403"/>
        <end position="418"/>
    </location>
</feature>
<feature type="region of interest" description="Disordered" evidence="1">
    <location>
        <begin position="1224"/>
        <end position="1257"/>
    </location>
</feature>
<evidence type="ECO:0000313" key="2">
    <source>
        <dbReference type="EMBL" id="GFO35023.1"/>
    </source>
</evidence>
<evidence type="ECO:0000256" key="1">
    <source>
        <dbReference type="SAM" id="MobiDB-lite"/>
    </source>
</evidence>
<gene>
    <name evidence="2" type="ORF">PoB_006152800</name>
</gene>
<feature type="compositionally biased region" description="Polar residues" evidence="1">
    <location>
        <begin position="363"/>
        <end position="375"/>
    </location>
</feature>
<feature type="region of interest" description="Disordered" evidence="1">
    <location>
        <begin position="627"/>
        <end position="876"/>
    </location>
</feature>
<feature type="compositionally biased region" description="Polar residues" evidence="1">
    <location>
        <begin position="563"/>
        <end position="577"/>
    </location>
</feature>
<accession>A0AAV4CSV9</accession>
<comment type="caution">
    <text evidence="2">The sequence shown here is derived from an EMBL/GenBank/DDBJ whole genome shotgun (WGS) entry which is preliminary data.</text>
</comment>
<feature type="compositionally biased region" description="Polar residues" evidence="1">
    <location>
        <begin position="718"/>
        <end position="727"/>
    </location>
</feature>
<feature type="compositionally biased region" description="Low complexity" evidence="1">
    <location>
        <begin position="328"/>
        <end position="339"/>
    </location>
</feature>
<feature type="region of interest" description="Disordered" evidence="1">
    <location>
        <begin position="549"/>
        <end position="581"/>
    </location>
</feature>
<feature type="compositionally biased region" description="Acidic residues" evidence="1">
    <location>
        <begin position="976"/>
        <end position="987"/>
    </location>
</feature>
<feature type="compositionally biased region" description="Basic and acidic residues" evidence="1">
    <location>
        <begin position="627"/>
        <end position="650"/>
    </location>
</feature>
<feature type="compositionally biased region" description="Basic and acidic residues" evidence="1">
    <location>
        <begin position="958"/>
        <end position="969"/>
    </location>
</feature>
<feature type="compositionally biased region" description="Pro residues" evidence="1">
    <location>
        <begin position="347"/>
        <end position="359"/>
    </location>
</feature>
<feature type="compositionally biased region" description="Polar residues" evidence="1">
    <location>
        <begin position="757"/>
        <end position="768"/>
    </location>
</feature>
<feature type="compositionally biased region" description="Polar residues" evidence="1">
    <location>
        <begin position="480"/>
        <end position="494"/>
    </location>
</feature>
<feature type="compositionally biased region" description="Basic and acidic residues" evidence="1">
    <location>
        <begin position="314"/>
        <end position="325"/>
    </location>
</feature>
<name>A0AAV4CSV9_9GAST</name>
<feature type="region of interest" description="Disordered" evidence="1">
    <location>
        <begin position="953"/>
        <end position="1019"/>
    </location>
</feature>
<evidence type="ECO:0000313" key="3">
    <source>
        <dbReference type="Proteomes" id="UP000735302"/>
    </source>
</evidence>
<dbReference type="Proteomes" id="UP000735302">
    <property type="component" value="Unassembled WGS sequence"/>
</dbReference>
<sequence>MGQNSSTQTAVPSPRRKAKAPPTPAPPPKPPAYAVAENFVLPGGTTDMAGARRLLRPVSQELSKFHPDFADIFNCYDTEVDVLPRGDSVNDENTDPALLDCPNGVGVRPVSTQRPYSPLLTEVTPGNFQKGMNSTPVSTENKFFTTHSVSQKSLDNINAQPNPPKTGLSNIKSTSNGHIPHLSSDNDFNNTTASHQPKRPTINLRRSQSMEARPRLHASRNNHFHKRQLSVTPVIPEDPREHLYNVARDEPFSNAQPAGASLPLASSFDLDYSFNVTYAQLADYRRKQRLDEMGSKLEELSAEIKANSTVPKSPFDRKNIGEKSATRSVSTGSSETGVSKSKKKKAPAPPPPANVPPLAPLSQRDQSPSRLSMTTEPPADYDMGTGMSPTPSPPTPGRAVRRSVSSGGEHSTSNSGVSSRLAARNSGHEVNTEPATDKVHVSPSVPPPPPPPPPPAPPLPESPGFAKFPVTLKTPAQPPVSGTQSLSSNKTALGNHTKLQKSVAEAKAQLAELKKLEDILKSPEPTKVETFSAAIDNDGENTDAQLLDEQSKGEEVAEANKPASANNAGTKLNNYNKLSPPRMSSLLQHDIVLAAQARGAKIVKAKPPPVLEKPKDLSDLFREELAKAATAREERRSREVSKREASRANDESEEINSAIEHPTPIFQSNFLKVARKPPPTMAKSESKSSSKISKSEIGKNGESHDKNVYNEKGIINHQYDNSNSSVDETNEQNENDPALLSKPPSIKSEDMSISSSNASQRVFSSSWTPEDDLDSDDDIMNEEMPSRTPVFEKCRNVTNEGFKSSVIPTKIDNLKKDKSKKKKQSKERDRQSKVSQLSNARQQVPVETRVSSSVKPGDALESEDKDDRKFGSIRKFQNSVHKSVKNAFGSISKASGKLLKRRKSQDFIDISGDFPSVPPEHSEVSMNPNWALSDNNCGSLRRVASEGHMSVTAVYDNGARDGYKTDDSRSASSESDASDDDNDDIGDIDFAGGIDLDTNSKKSNSKKSEKGNVPALKRAGVAYMSPEGKIIVLPEDDTPLGTKERGKKNAFKDGKKSVEDSLLPAPKFMKKRNKKFPFLSSGHRQEKNQEAALNKSHAGVEHRRYSAVDGDSRRLQELEAQERLHRIEAVRMQEQISLLQRQQLQRSHADLNSSIGVHSSSKDGNSISANESHQSVLNANSNTPRVYSNGYLPSQHETNRVGGFGVVSSFPLNTSHLLKHNNSQLATTSDPNNYTAHSAPLVGGASNLSPAPSHTSNPFAGFTSQELAYLGEYMRVMGVTPPSTQQQWAVLLSTFSINNNVSTGNKSTNPYNYSNHNLQNNIGNPSIPQSMLFQGSYKNTFNDSFFGSSFSGSGPNLSQVMGDRKSLDSTITAPTGQFLSLEPASLQPNATVPDPSTLADKLSSLETPGHLQASKVDPTVMLQDINNTINNNKPTALVHPPFGALSSVPLSSSQARNLMGSTCTNTGEANSVPPDNSFILNEAVDLRNGQAGHSAGDGVRSVTSLALGATKSNTGVYGPMGFRQVSA</sequence>
<feature type="compositionally biased region" description="Polar residues" evidence="1">
    <location>
        <begin position="1246"/>
        <end position="1257"/>
    </location>
</feature>
<protein>
    <submittedName>
        <fullName evidence="2">Uncharacterized protein</fullName>
    </submittedName>
</protein>
<feature type="compositionally biased region" description="Acidic residues" evidence="1">
    <location>
        <begin position="769"/>
        <end position="781"/>
    </location>
</feature>
<feature type="compositionally biased region" description="Basic and acidic residues" evidence="1">
    <location>
        <begin position="426"/>
        <end position="440"/>
    </location>
</feature>
<keyword evidence="3" id="KW-1185">Reference proteome</keyword>
<feature type="region of interest" description="Disordered" evidence="1">
    <location>
        <begin position="1"/>
        <end position="32"/>
    </location>
</feature>
<reference evidence="2 3" key="1">
    <citation type="journal article" date="2021" name="Elife">
        <title>Chloroplast acquisition without the gene transfer in kleptoplastic sea slugs, Plakobranchus ocellatus.</title>
        <authorList>
            <person name="Maeda T."/>
            <person name="Takahashi S."/>
            <person name="Yoshida T."/>
            <person name="Shimamura S."/>
            <person name="Takaki Y."/>
            <person name="Nagai Y."/>
            <person name="Toyoda A."/>
            <person name="Suzuki Y."/>
            <person name="Arimoto A."/>
            <person name="Ishii H."/>
            <person name="Satoh N."/>
            <person name="Nishiyama T."/>
            <person name="Hasebe M."/>
            <person name="Maruyama T."/>
            <person name="Minagawa J."/>
            <person name="Obokata J."/>
            <person name="Shigenobu S."/>
        </authorList>
    </citation>
    <scope>NUCLEOTIDE SEQUENCE [LARGE SCALE GENOMIC DNA]</scope>
</reference>
<feature type="region of interest" description="Disordered" evidence="1">
    <location>
        <begin position="95"/>
        <end position="128"/>
    </location>
</feature>
<feature type="compositionally biased region" description="Basic and acidic residues" evidence="1">
    <location>
        <begin position="684"/>
        <end position="709"/>
    </location>
</feature>
<dbReference type="EMBL" id="BLXT01006951">
    <property type="protein sequence ID" value="GFO35023.1"/>
    <property type="molecule type" value="Genomic_DNA"/>
</dbReference>
<feature type="region of interest" description="Disordered" evidence="1">
    <location>
        <begin position="910"/>
        <end position="932"/>
    </location>
</feature>
<proteinExistence type="predicted"/>
<feature type="compositionally biased region" description="Low complexity" evidence="1">
    <location>
        <begin position="988"/>
        <end position="997"/>
    </location>
</feature>
<feature type="compositionally biased region" description="Pro residues" evidence="1">
    <location>
        <begin position="444"/>
        <end position="461"/>
    </location>
</feature>
<feature type="compositionally biased region" description="Polar residues" evidence="1">
    <location>
        <begin position="1224"/>
        <end position="1236"/>
    </location>
</feature>
<feature type="region of interest" description="Disordered" evidence="1">
    <location>
        <begin position="306"/>
        <end position="503"/>
    </location>
</feature>
<feature type="region of interest" description="Disordered" evidence="1">
    <location>
        <begin position="1034"/>
        <end position="1056"/>
    </location>
</feature>